<dbReference type="Pfam" id="PF07664">
    <property type="entry name" value="FeoB_C"/>
    <property type="match status" value="1"/>
</dbReference>
<feature type="transmembrane region" description="Helical" evidence="1">
    <location>
        <begin position="336"/>
        <end position="356"/>
    </location>
</feature>
<sequence>MTTCDKCDTRCADAAKGASPHYVFIGTMKVGKSSLYERLTASACAEVAIPGIAVSIPRGHLKGRDGVALDTPGIHSLFSTNEDERASRDILLSPEIPGENLRIVLVADAKNLKRTIAIVLQFAEYGLPMLLVVNMVDEAASRGIEIDYHKLSEKLGVRVMTTIAREGIGVRELARNLDDVRPAKPLAGYSPRVDQFLAEVDKLIPSGTFSSRALGILLLTEDPAVERYILEKYGPGMLDQLRRLAVKTRQARPIAVDIELSNLYQSEAAKIAEQVQKVEPPTKSPLILSFGDWCTQLSTGIPIALGILVLLYYFIGAFGATFLVDTIHDELFEAHLIPLLTALIEYIPSALVRDMLIDPDFGIFPTGVFLALGLVMPVIFCFYIAFGALQDSGYLARLSLLLDRVFRLIGLNGKGVIPLVMGFSCVTMSILTTRVLSTTKEKNIASFLVFLCLPCAPLLAVMMVILARMPVSASITVYGLIFSQLLLAGWLANKVIPGQRSQLILEIPTMRLPKPWPVIKMASRKTYFFIKEALPVFVLASMFIFLFQRVGGLSALEAALGPVINTVMGLPEQSIQVFIKTMIRRESGVAELEHLSPQFTNLQIVVNLVLMTFLAPCINATIVLFKERGARAGALILTTVTIYAILLASLLNHISRLAGITFT</sequence>
<name>A0A1G6E765_9BACT</name>
<feature type="transmembrane region" description="Helical" evidence="1">
    <location>
        <begin position="444"/>
        <end position="467"/>
    </location>
</feature>
<feature type="transmembrane region" description="Helical" evidence="1">
    <location>
        <begin position="632"/>
        <end position="654"/>
    </location>
</feature>
<feature type="transmembrane region" description="Helical" evidence="1">
    <location>
        <begin position="303"/>
        <end position="324"/>
    </location>
</feature>
<dbReference type="OrthoDB" id="9809127at2"/>
<keyword evidence="4" id="KW-1185">Reference proteome</keyword>
<proteinExistence type="predicted"/>
<dbReference type="InterPro" id="IPR030389">
    <property type="entry name" value="G_FEOB_dom"/>
</dbReference>
<dbReference type="Gene3D" id="3.40.50.300">
    <property type="entry name" value="P-loop containing nucleotide triphosphate hydrolases"/>
    <property type="match status" value="1"/>
</dbReference>
<feature type="transmembrane region" description="Helical" evidence="1">
    <location>
        <begin position="368"/>
        <end position="389"/>
    </location>
</feature>
<dbReference type="GO" id="GO:0005525">
    <property type="term" value="F:GTP binding"/>
    <property type="evidence" value="ECO:0007669"/>
    <property type="project" value="InterPro"/>
</dbReference>
<keyword evidence="1" id="KW-1133">Transmembrane helix</keyword>
<protein>
    <submittedName>
        <fullName evidence="3">Ferrous iron transport protein B</fullName>
    </submittedName>
</protein>
<dbReference type="AlphaFoldDB" id="A0A1G6E765"/>
<dbReference type="InterPro" id="IPR011642">
    <property type="entry name" value="Gate_dom"/>
</dbReference>
<accession>A0A1G6E765</accession>
<evidence type="ECO:0000259" key="2">
    <source>
        <dbReference type="PROSITE" id="PS51711"/>
    </source>
</evidence>
<dbReference type="GO" id="GO:0015093">
    <property type="term" value="F:ferrous iron transmembrane transporter activity"/>
    <property type="evidence" value="ECO:0007669"/>
    <property type="project" value="InterPro"/>
</dbReference>
<keyword evidence="1" id="KW-0812">Transmembrane</keyword>
<dbReference type="Proteomes" id="UP000198771">
    <property type="component" value="Unassembled WGS sequence"/>
</dbReference>
<dbReference type="PANTHER" id="PTHR43185:SF1">
    <property type="entry name" value="FE(2+) TRANSPORTER FEOB"/>
    <property type="match status" value="1"/>
</dbReference>
<organism evidence="3 4">
    <name type="scientific">Desulfonatronum thiosulfatophilum</name>
    <dbReference type="NCBI Taxonomy" id="617002"/>
    <lineage>
        <taxon>Bacteria</taxon>
        <taxon>Pseudomonadati</taxon>
        <taxon>Thermodesulfobacteriota</taxon>
        <taxon>Desulfovibrionia</taxon>
        <taxon>Desulfovibrionales</taxon>
        <taxon>Desulfonatronaceae</taxon>
        <taxon>Desulfonatronum</taxon>
    </lineage>
</organism>
<keyword evidence="1" id="KW-0472">Membrane</keyword>
<dbReference type="SUPFAM" id="SSF52540">
    <property type="entry name" value="P-loop containing nucleoside triphosphate hydrolases"/>
    <property type="match status" value="1"/>
</dbReference>
<feature type="transmembrane region" description="Helical" evidence="1">
    <location>
        <begin position="409"/>
        <end position="432"/>
    </location>
</feature>
<feature type="transmembrane region" description="Helical" evidence="1">
    <location>
        <begin position="604"/>
        <end position="625"/>
    </location>
</feature>
<dbReference type="PANTHER" id="PTHR43185">
    <property type="entry name" value="FERROUS IRON TRANSPORT PROTEIN B"/>
    <property type="match status" value="1"/>
</dbReference>
<dbReference type="RefSeq" id="WP_092122657.1">
    <property type="nucleotide sequence ID" value="NZ_FMXO01000016.1"/>
</dbReference>
<reference evidence="3 4" key="1">
    <citation type="submission" date="2016-10" db="EMBL/GenBank/DDBJ databases">
        <authorList>
            <person name="de Groot N.N."/>
        </authorList>
    </citation>
    <scope>NUCLEOTIDE SEQUENCE [LARGE SCALE GENOMIC DNA]</scope>
    <source>
        <strain evidence="3 4">ASO4-2</strain>
    </source>
</reference>
<evidence type="ECO:0000313" key="4">
    <source>
        <dbReference type="Proteomes" id="UP000198771"/>
    </source>
</evidence>
<dbReference type="Pfam" id="PF07670">
    <property type="entry name" value="Gate"/>
    <property type="match status" value="2"/>
</dbReference>
<dbReference type="InterPro" id="IPR011640">
    <property type="entry name" value="Fe2_transport_prot_B_C"/>
</dbReference>
<gene>
    <name evidence="3" type="ORF">SAMN05660653_02630</name>
</gene>
<evidence type="ECO:0000256" key="1">
    <source>
        <dbReference type="SAM" id="Phobius"/>
    </source>
</evidence>
<dbReference type="EMBL" id="FMXO01000016">
    <property type="protein sequence ID" value="SDB53202.1"/>
    <property type="molecule type" value="Genomic_DNA"/>
</dbReference>
<dbReference type="GO" id="GO:0005886">
    <property type="term" value="C:plasma membrane"/>
    <property type="evidence" value="ECO:0007669"/>
    <property type="project" value="TreeGrafter"/>
</dbReference>
<dbReference type="InterPro" id="IPR050860">
    <property type="entry name" value="FeoB_GTPase"/>
</dbReference>
<dbReference type="PROSITE" id="PS51711">
    <property type="entry name" value="G_FEOB"/>
    <property type="match status" value="1"/>
</dbReference>
<dbReference type="STRING" id="617002.SAMN05660653_02630"/>
<feature type="transmembrane region" description="Helical" evidence="1">
    <location>
        <begin position="473"/>
        <end position="492"/>
    </location>
</feature>
<dbReference type="InterPro" id="IPR027417">
    <property type="entry name" value="P-loop_NTPase"/>
</dbReference>
<feature type="transmembrane region" description="Helical" evidence="1">
    <location>
        <begin position="528"/>
        <end position="547"/>
    </location>
</feature>
<evidence type="ECO:0000313" key="3">
    <source>
        <dbReference type="EMBL" id="SDB53202.1"/>
    </source>
</evidence>
<dbReference type="Pfam" id="PF02421">
    <property type="entry name" value="FeoB_N"/>
    <property type="match status" value="1"/>
</dbReference>
<feature type="domain" description="FeoB-type G" evidence="2">
    <location>
        <begin position="19"/>
        <end position="183"/>
    </location>
</feature>